<evidence type="ECO:0000313" key="3">
    <source>
        <dbReference type="RefSeq" id="XP_027446504.1"/>
    </source>
</evidence>
<dbReference type="KEGG" id="zca:113920508"/>
<sequence length="218" mass="22233">MTPCRPGRGGDRRSPAAGSRAQGGGPLRLQRSPPTPPPPSHVRHSGLRGAEGDGAPGRGEPGEAWEPPGQVSRAAVPGNAVSASGGPPEERPDLTHRPRAGGGLQEVQLPVLTVAPPPHTHPLPISGSPSTLCITAGTLTLGGSPAPRTCNHSYSGMGNMLLEVVFANKEPCSQTPGWAGSRGRRGVRGRGRAREKGCLQMQFNAAASEAESGGGEPN</sequence>
<protein>
    <submittedName>
        <fullName evidence="3">Uncharacterized protein LOC113920508</fullName>
    </submittedName>
</protein>
<gene>
    <name evidence="3" type="primary">LOC113920508</name>
</gene>
<dbReference type="Proteomes" id="UP000515165">
    <property type="component" value="Chromosome 3"/>
</dbReference>
<organism evidence="2 3">
    <name type="scientific">Zalophus californianus</name>
    <name type="common">California sealion</name>
    <dbReference type="NCBI Taxonomy" id="9704"/>
    <lineage>
        <taxon>Eukaryota</taxon>
        <taxon>Metazoa</taxon>
        <taxon>Chordata</taxon>
        <taxon>Craniata</taxon>
        <taxon>Vertebrata</taxon>
        <taxon>Euteleostomi</taxon>
        <taxon>Mammalia</taxon>
        <taxon>Eutheria</taxon>
        <taxon>Laurasiatheria</taxon>
        <taxon>Carnivora</taxon>
        <taxon>Caniformia</taxon>
        <taxon>Pinnipedia</taxon>
        <taxon>Otariidae</taxon>
        <taxon>Zalophus</taxon>
    </lineage>
</organism>
<feature type="region of interest" description="Disordered" evidence="1">
    <location>
        <begin position="1"/>
        <end position="101"/>
    </location>
</feature>
<proteinExistence type="predicted"/>
<dbReference type="AlphaFoldDB" id="A0A6J2CRZ5"/>
<feature type="compositionally biased region" description="Basic residues" evidence="1">
    <location>
        <begin position="182"/>
        <end position="191"/>
    </location>
</feature>
<name>A0A6J2CRZ5_ZALCA</name>
<evidence type="ECO:0000313" key="2">
    <source>
        <dbReference type="Proteomes" id="UP000515165"/>
    </source>
</evidence>
<keyword evidence="2" id="KW-1185">Reference proteome</keyword>
<feature type="region of interest" description="Disordered" evidence="1">
    <location>
        <begin position="174"/>
        <end position="193"/>
    </location>
</feature>
<dbReference type="RefSeq" id="XP_027446504.1">
    <property type="nucleotide sequence ID" value="XM_027590703.2"/>
</dbReference>
<dbReference type="GeneID" id="113920508"/>
<accession>A0A6J2CRZ5</accession>
<reference evidence="3" key="1">
    <citation type="submission" date="2025-08" db="UniProtKB">
        <authorList>
            <consortium name="RefSeq"/>
        </authorList>
    </citation>
    <scope>IDENTIFICATION</scope>
    <source>
        <tissue evidence="3">Blood</tissue>
    </source>
</reference>
<evidence type="ECO:0000256" key="1">
    <source>
        <dbReference type="SAM" id="MobiDB-lite"/>
    </source>
</evidence>